<dbReference type="Proteomes" id="UP001595616">
    <property type="component" value="Unassembled WGS sequence"/>
</dbReference>
<gene>
    <name evidence="1" type="ORF">ACFOOI_06480</name>
</gene>
<evidence type="ECO:0000313" key="1">
    <source>
        <dbReference type="EMBL" id="MFC3810293.1"/>
    </source>
</evidence>
<protein>
    <submittedName>
        <fullName evidence="1">Uncharacterized protein</fullName>
    </submittedName>
</protein>
<sequence length="122" mass="13934">MSLPSISEFKPSDITTHTDMLESLITQINKDLNMFGITINSEIDKKTAYEQLLKEISQNIEYLLKTDSGKVVAILYRVDISEKELLVAGVDLTNYSHPEIVAHSIIKREFKKVLLRKYYKGA</sequence>
<comment type="caution">
    <text evidence="1">The sequence shown here is derived from an EMBL/GenBank/DDBJ whole genome shotgun (WGS) entry which is preliminary data.</text>
</comment>
<name>A0ABV7YVP5_9BACT</name>
<dbReference type="EMBL" id="JBHRYQ010000001">
    <property type="protein sequence ID" value="MFC3810293.1"/>
    <property type="molecule type" value="Genomic_DNA"/>
</dbReference>
<keyword evidence="2" id="KW-1185">Reference proteome</keyword>
<proteinExistence type="predicted"/>
<reference evidence="2" key="1">
    <citation type="journal article" date="2019" name="Int. J. Syst. Evol. Microbiol.">
        <title>The Global Catalogue of Microorganisms (GCM) 10K type strain sequencing project: providing services to taxonomists for standard genome sequencing and annotation.</title>
        <authorList>
            <consortium name="The Broad Institute Genomics Platform"/>
            <consortium name="The Broad Institute Genome Sequencing Center for Infectious Disease"/>
            <person name="Wu L."/>
            <person name="Ma J."/>
        </authorList>
    </citation>
    <scope>NUCLEOTIDE SEQUENCE [LARGE SCALE GENOMIC DNA]</scope>
    <source>
        <strain evidence="2">CECT 7956</strain>
    </source>
</reference>
<accession>A0ABV7YVP5</accession>
<organism evidence="1 2">
    <name type="scientific">Lacihabitans lacunae</name>
    <dbReference type="NCBI Taxonomy" id="1028214"/>
    <lineage>
        <taxon>Bacteria</taxon>
        <taxon>Pseudomonadati</taxon>
        <taxon>Bacteroidota</taxon>
        <taxon>Cytophagia</taxon>
        <taxon>Cytophagales</taxon>
        <taxon>Leadbetterellaceae</taxon>
        <taxon>Lacihabitans</taxon>
    </lineage>
</organism>
<evidence type="ECO:0000313" key="2">
    <source>
        <dbReference type="Proteomes" id="UP001595616"/>
    </source>
</evidence>
<dbReference type="RefSeq" id="WP_379836306.1">
    <property type="nucleotide sequence ID" value="NZ_JBHRYQ010000001.1"/>
</dbReference>